<keyword evidence="2" id="KW-1185">Reference proteome</keyword>
<evidence type="ECO:0000313" key="1">
    <source>
        <dbReference type="EMBL" id="KAH6941843.1"/>
    </source>
</evidence>
<gene>
    <name evidence="1" type="ORF">HPB50_023649</name>
</gene>
<reference evidence="1" key="1">
    <citation type="submission" date="2020-05" db="EMBL/GenBank/DDBJ databases">
        <title>Large-scale comparative analyses of tick genomes elucidate their genetic diversity and vector capacities.</title>
        <authorList>
            <person name="Jia N."/>
            <person name="Wang J."/>
            <person name="Shi W."/>
            <person name="Du L."/>
            <person name="Sun Y."/>
            <person name="Zhan W."/>
            <person name="Jiang J."/>
            <person name="Wang Q."/>
            <person name="Zhang B."/>
            <person name="Ji P."/>
            <person name="Sakyi L.B."/>
            <person name="Cui X."/>
            <person name="Yuan T."/>
            <person name="Jiang B."/>
            <person name="Yang W."/>
            <person name="Lam T.T.-Y."/>
            <person name="Chang Q."/>
            <person name="Ding S."/>
            <person name="Wang X."/>
            <person name="Zhu J."/>
            <person name="Ruan X."/>
            <person name="Zhao L."/>
            <person name="Wei J."/>
            <person name="Que T."/>
            <person name="Du C."/>
            <person name="Cheng J."/>
            <person name="Dai P."/>
            <person name="Han X."/>
            <person name="Huang E."/>
            <person name="Gao Y."/>
            <person name="Liu J."/>
            <person name="Shao H."/>
            <person name="Ye R."/>
            <person name="Li L."/>
            <person name="Wei W."/>
            <person name="Wang X."/>
            <person name="Wang C."/>
            <person name="Yang T."/>
            <person name="Huo Q."/>
            <person name="Li W."/>
            <person name="Guo W."/>
            <person name="Chen H."/>
            <person name="Zhou L."/>
            <person name="Ni X."/>
            <person name="Tian J."/>
            <person name="Zhou Y."/>
            <person name="Sheng Y."/>
            <person name="Liu T."/>
            <person name="Pan Y."/>
            <person name="Xia L."/>
            <person name="Li J."/>
            <person name="Zhao F."/>
            <person name="Cao W."/>
        </authorList>
    </citation>
    <scope>NUCLEOTIDE SEQUENCE</scope>
    <source>
        <strain evidence="1">Hyas-2018</strain>
    </source>
</reference>
<comment type="caution">
    <text evidence="1">The sequence shown here is derived from an EMBL/GenBank/DDBJ whole genome shotgun (WGS) entry which is preliminary data.</text>
</comment>
<dbReference type="Proteomes" id="UP000821845">
    <property type="component" value="Chromosome 11"/>
</dbReference>
<evidence type="ECO:0000313" key="2">
    <source>
        <dbReference type="Proteomes" id="UP000821845"/>
    </source>
</evidence>
<organism evidence="1 2">
    <name type="scientific">Hyalomma asiaticum</name>
    <name type="common">Tick</name>
    <dbReference type="NCBI Taxonomy" id="266040"/>
    <lineage>
        <taxon>Eukaryota</taxon>
        <taxon>Metazoa</taxon>
        <taxon>Ecdysozoa</taxon>
        <taxon>Arthropoda</taxon>
        <taxon>Chelicerata</taxon>
        <taxon>Arachnida</taxon>
        <taxon>Acari</taxon>
        <taxon>Parasitiformes</taxon>
        <taxon>Ixodida</taxon>
        <taxon>Ixodoidea</taxon>
        <taxon>Ixodidae</taxon>
        <taxon>Hyalomminae</taxon>
        <taxon>Hyalomma</taxon>
    </lineage>
</organism>
<name>A0ACB7T4H2_HYAAI</name>
<proteinExistence type="predicted"/>
<sequence length="222" mass="24466">MKQTRLSVCVHMEEEDNAVCTAIAGEPVLRTALGVPRQTVPCANVFDYDEARHTTSSSGAFSNLFYAKLSELKTTRLYLQSLDSDNNACVTRTLITLFTKSQASTSNAIEREPARGTAQLKSREEPTCCKTATAQAGAPVARSQNSMSGRRPRERTRGPKRTVSLAYPSEVSPKARQQLLNRSLVSDQRASVPPPRQRRLLHCLLESQSGLSLSRDNSVERN</sequence>
<dbReference type="EMBL" id="CM023491">
    <property type="protein sequence ID" value="KAH6941843.1"/>
    <property type="molecule type" value="Genomic_DNA"/>
</dbReference>
<protein>
    <submittedName>
        <fullName evidence="1">Uncharacterized protein</fullName>
    </submittedName>
</protein>
<accession>A0ACB7T4H2</accession>